<evidence type="ECO:0000313" key="2">
    <source>
        <dbReference type="Proteomes" id="UP001055072"/>
    </source>
</evidence>
<sequence>MTDELITKRLHVSGLTPSITPTDLSQKLGSFGTITALDGFGGLDALGQPRKFGYVTIETTRPKLAKCMNLLSGVTWKGTTLRLGEAKPDFRERLAKEREAMEYEQPPLKKRRLPRGVQGIHASDMSPVTPENVSGRGGWKVTPLGRIIKPIRMRPEHPLPPLLESSKSAKVKIQKGKDGKKTKKRVRVKEPPVRARRRTIDPLKWGSTQLKGVFLENVAAIGLEERKYPQVLEEEADIESSEDMDGEMGDVAGGREVEGTGSTNTSDEEDDLPSIPKPIPISQTPNLLPSVPPTSSSTGRTPTNATGSDLLQEKNAALGLLQSLFGGRDDDDWAGRESIDSDVEMDEQVPASTTGPALEDDIEEVPMNIPTTTQAGKASQKQATPDAPNTPPGEPSETQTAAPKAKLKDLFAPQEENAGFSLLGHLDLDLELDDEALDSTLAVAPAQAVIVEAPATFATIMSSGQSQARVTLDPSLPLFFPLSDEARANNKGRVKDPLDVSREKGWEWRTFCRTQSSEEIKQRWESQKVELTKDWKRRHREAIKSRRRRGGGDGE</sequence>
<accession>A0ACB8UBA5</accession>
<comment type="caution">
    <text evidence="1">The sequence shown here is derived from an EMBL/GenBank/DDBJ whole genome shotgun (WGS) entry which is preliminary data.</text>
</comment>
<organism evidence="1 2">
    <name type="scientific">Irpex rosettiformis</name>
    <dbReference type="NCBI Taxonomy" id="378272"/>
    <lineage>
        <taxon>Eukaryota</taxon>
        <taxon>Fungi</taxon>
        <taxon>Dikarya</taxon>
        <taxon>Basidiomycota</taxon>
        <taxon>Agaricomycotina</taxon>
        <taxon>Agaricomycetes</taxon>
        <taxon>Polyporales</taxon>
        <taxon>Irpicaceae</taxon>
        <taxon>Irpex</taxon>
    </lineage>
</organism>
<evidence type="ECO:0000313" key="1">
    <source>
        <dbReference type="EMBL" id="KAI0091618.1"/>
    </source>
</evidence>
<proteinExistence type="predicted"/>
<reference evidence="1" key="1">
    <citation type="journal article" date="2021" name="Environ. Microbiol.">
        <title>Gene family expansions and transcriptome signatures uncover fungal adaptations to wood decay.</title>
        <authorList>
            <person name="Hage H."/>
            <person name="Miyauchi S."/>
            <person name="Viragh M."/>
            <person name="Drula E."/>
            <person name="Min B."/>
            <person name="Chaduli D."/>
            <person name="Navarro D."/>
            <person name="Favel A."/>
            <person name="Norest M."/>
            <person name="Lesage-Meessen L."/>
            <person name="Balint B."/>
            <person name="Merenyi Z."/>
            <person name="de Eugenio L."/>
            <person name="Morin E."/>
            <person name="Martinez A.T."/>
            <person name="Baldrian P."/>
            <person name="Stursova M."/>
            <person name="Martinez M.J."/>
            <person name="Novotny C."/>
            <person name="Magnuson J.K."/>
            <person name="Spatafora J.W."/>
            <person name="Maurice S."/>
            <person name="Pangilinan J."/>
            <person name="Andreopoulos W."/>
            <person name="LaButti K."/>
            <person name="Hundley H."/>
            <person name="Na H."/>
            <person name="Kuo A."/>
            <person name="Barry K."/>
            <person name="Lipzen A."/>
            <person name="Henrissat B."/>
            <person name="Riley R."/>
            <person name="Ahrendt S."/>
            <person name="Nagy L.G."/>
            <person name="Grigoriev I.V."/>
            <person name="Martin F."/>
            <person name="Rosso M.N."/>
        </authorList>
    </citation>
    <scope>NUCLEOTIDE SEQUENCE</scope>
    <source>
        <strain evidence="1">CBS 384.51</strain>
    </source>
</reference>
<gene>
    <name evidence="1" type="ORF">BDY19DRAFT_636048</name>
</gene>
<dbReference type="Proteomes" id="UP001055072">
    <property type="component" value="Unassembled WGS sequence"/>
</dbReference>
<keyword evidence="2" id="KW-1185">Reference proteome</keyword>
<dbReference type="EMBL" id="MU274905">
    <property type="protein sequence ID" value="KAI0091618.1"/>
    <property type="molecule type" value="Genomic_DNA"/>
</dbReference>
<name>A0ACB8UBA5_9APHY</name>
<protein>
    <submittedName>
        <fullName evidence="1">Uncharacterized protein</fullName>
    </submittedName>
</protein>